<reference evidence="1" key="1">
    <citation type="submission" date="2025-08" db="UniProtKB">
        <authorList>
            <consortium name="Ensembl"/>
        </authorList>
    </citation>
    <scope>IDENTIFICATION</scope>
</reference>
<name>A0A8B9FIN2_9PSIT</name>
<reference evidence="1" key="2">
    <citation type="submission" date="2025-09" db="UniProtKB">
        <authorList>
            <consortium name="Ensembl"/>
        </authorList>
    </citation>
    <scope>IDENTIFICATION</scope>
</reference>
<sequence>MKMLPGVGVAEGFSIEVLWGKTNEEAKQLAEEMNIFYTSQTDDVLLHQDVDLGCTCWRNPSTWHRREEMLGTAGGIQQDGLGEGVWETRDDTANWLSREVGANCMIL</sequence>
<organism evidence="1 2">
    <name type="scientific">Amazona collaria</name>
    <name type="common">yellow-billed parrot</name>
    <dbReference type="NCBI Taxonomy" id="241587"/>
    <lineage>
        <taxon>Eukaryota</taxon>
        <taxon>Metazoa</taxon>
        <taxon>Chordata</taxon>
        <taxon>Craniata</taxon>
        <taxon>Vertebrata</taxon>
        <taxon>Euteleostomi</taxon>
        <taxon>Archelosauria</taxon>
        <taxon>Archosauria</taxon>
        <taxon>Dinosauria</taxon>
        <taxon>Saurischia</taxon>
        <taxon>Theropoda</taxon>
        <taxon>Coelurosauria</taxon>
        <taxon>Aves</taxon>
        <taxon>Neognathae</taxon>
        <taxon>Neoaves</taxon>
        <taxon>Telluraves</taxon>
        <taxon>Australaves</taxon>
        <taxon>Psittaciformes</taxon>
        <taxon>Psittacidae</taxon>
        <taxon>Amazona</taxon>
    </lineage>
</organism>
<dbReference type="AlphaFoldDB" id="A0A8B9FIN2"/>
<protein>
    <submittedName>
        <fullName evidence="1">Uncharacterized protein</fullName>
    </submittedName>
</protein>
<dbReference type="Ensembl" id="ENSACOT00000008630.1">
    <property type="protein sequence ID" value="ENSACOP00000008337.1"/>
    <property type="gene ID" value="ENSACOG00000005828.1"/>
</dbReference>
<keyword evidence="2" id="KW-1185">Reference proteome</keyword>
<evidence type="ECO:0000313" key="2">
    <source>
        <dbReference type="Proteomes" id="UP000694522"/>
    </source>
</evidence>
<evidence type="ECO:0000313" key="1">
    <source>
        <dbReference type="Ensembl" id="ENSACOP00000008337.1"/>
    </source>
</evidence>
<proteinExistence type="predicted"/>
<accession>A0A8B9FIN2</accession>
<dbReference type="Proteomes" id="UP000694522">
    <property type="component" value="Unplaced"/>
</dbReference>